<dbReference type="AlphaFoldDB" id="A0AA41Y4B8"/>
<keyword evidence="4 6" id="KW-1133">Transmembrane helix</keyword>
<evidence type="ECO:0000256" key="3">
    <source>
        <dbReference type="ARBA" id="ARBA00022692"/>
    </source>
</evidence>
<dbReference type="RefSeq" id="WP_282590268.1">
    <property type="nucleotide sequence ID" value="NZ_JAPAAF010000002.1"/>
</dbReference>
<keyword evidence="5 6" id="KW-0472">Membrane</keyword>
<name>A0AA41Y4B8_9BACT</name>
<feature type="transmembrane region" description="Helical" evidence="6">
    <location>
        <begin position="454"/>
        <end position="473"/>
    </location>
</feature>
<feature type="transmembrane region" description="Helical" evidence="6">
    <location>
        <begin position="21"/>
        <end position="41"/>
    </location>
</feature>
<reference evidence="7" key="1">
    <citation type="submission" date="2022-10" db="EMBL/GenBank/DDBJ databases">
        <title>Gaoshiqiia sediminis gen. nov., sp. nov., isolated from coastal sediment.</title>
        <authorList>
            <person name="Yu W.X."/>
            <person name="Mu D.S."/>
            <person name="Du J.Z."/>
            <person name="Liang Y.Q."/>
        </authorList>
    </citation>
    <scope>NUCLEOTIDE SEQUENCE</scope>
    <source>
        <strain evidence="7">A06</strain>
    </source>
</reference>
<organism evidence="7 8">
    <name type="scientific">Gaoshiqia sediminis</name>
    <dbReference type="NCBI Taxonomy" id="2986998"/>
    <lineage>
        <taxon>Bacteria</taxon>
        <taxon>Pseudomonadati</taxon>
        <taxon>Bacteroidota</taxon>
        <taxon>Bacteroidia</taxon>
        <taxon>Marinilabiliales</taxon>
        <taxon>Prolixibacteraceae</taxon>
        <taxon>Gaoshiqia</taxon>
    </lineage>
</organism>
<feature type="transmembrane region" description="Helical" evidence="6">
    <location>
        <begin position="53"/>
        <end position="75"/>
    </location>
</feature>
<protein>
    <submittedName>
        <fullName evidence="7">Oligosaccharide flippase family protein</fullName>
    </submittedName>
</protein>
<dbReference type="PANTHER" id="PTHR30250:SF11">
    <property type="entry name" value="O-ANTIGEN TRANSPORTER-RELATED"/>
    <property type="match status" value="1"/>
</dbReference>
<evidence type="ECO:0000256" key="6">
    <source>
        <dbReference type="SAM" id="Phobius"/>
    </source>
</evidence>
<proteinExistence type="predicted"/>
<comment type="caution">
    <text evidence="7">The sequence shown here is derived from an EMBL/GenBank/DDBJ whole genome shotgun (WGS) entry which is preliminary data.</text>
</comment>
<evidence type="ECO:0000256" key="2">
    <source>
        <dbReference type="ARBA" id="ARBA00022475"/>
    </source>
</evidence>
<evidence type="ECO:0000256" key="5">
    <source>
        <dbReference type="ARBA" id="ARBA00023136"/>
    </source>
</evidence>
<feature type="transmembrane region" description="Helical" evidence="6">
    <location>
        <begin position="156"/>
        <end position="176"/>
    </location>
</feature>
<keyword evidence="3 6" id="KW-0812">Transmembrane</keyword>
<feature type="transmembrane region" description="Helical" evidence="6">
    <location>
        <begin position="431"/>
        <end position="448"/>
    </location>
</feature>
<keyword evidence="2" id="KW-1003">Cell membrane</keyword>
<dbReference type="InterPro" id="IPR050833">
    <property type="entry name" value="Poly_Biosynth_Transport"/>
</dbReference>
<feature type="transmembrane region" description="Helical" evidence="6">
    <location>
        <begin position="248"/>
        <end position="266"/>
    </location>
</feature>
<dbReference type="Pfam" id="PF13440">
    <property type="entry name" value="Polysacc_synt_3"/>
    <property type="match status" value="1"/>
</dbReference>
<feature type="transmembrane region" description="Helical" evidence="6">
    <location>
        <begin position="393"/>
        <end position="410"/>
    </location>
</feature>
<evidence type="ECO:0000256" key="4">
    <source>
        <dbReference type="ARBA" id="ARBA00022989"/>
    </source>
</evidence>
<feature type="transmembrane region" description="Helical" evidence="6">
    <location>
        <begin position="87"/>
        <end position="110"/>
    </location>
</feature>
<feature type="transmembrane region" description="Helical" evidence="6">
    <location>
        <begin position="341"/>
        <end position="359"/>
    </location>
</feature>
<gene>
    <name evidence="7" type="ORF">N2K84_02885</name>
</gene>
<feature type="transmembrane region" description="Helical" evidence="6">
    <location>
        <begin position="371"/>
        <end position="387"/>
    </location>
</feature>
<feature type="transmembrane region" description="Helical" evidence="6">
    <location>
        <begin position="223"/>
        <end position="242"/>
    </location>
</feature>
<keyword evidence="8" id="KW-1185">Reference proteome</keyword>
<feature type="transmembrane region" description="Helical" evidence="6">
    <location>
        <begin position="182"/>
        <end position="202"/>
    </location>
</feature>
<dbReference type="PANTHER" id="PTHR30250">
    <property type="entry name" value="PST FAMILY PREDICTED COLANIC ACID TRANSPORTER"/>
    <property type="match status" value="1"/>
</dbReference>
<feature type="transmembrane region" description="Helical" evidence="6">
    <location>
        <begin position="122"/>
        <end position="144"/>
    </location>
</feature>
<accession>A0AA41Y4B8</accession>
<comment type="subcellular location">
    <subcellularLocation>
        <location evidence="1">Cell membrane</location>
        <topology evidence="1">Multi-pass membrane protein</topology>
    </subcellularLocation>
</comment>
<evidence type="ECO:0000256" key="1">
    <source>
        <dbReference type="ARBA" id="ARBA00004651"/>
    </source>
</evidence>
<evidence type="ECO:0000313" key="8">
    <source>
        <dbReference type="Proteomes" id="UP001163821"/>
    </source>
</evidence>
<evidence type="ECO:0000313" key="7">
    <source>
        <dbReference type="EMBL" id="MCW0481659.1"/>
    </source>
</evidence>
<feature type="transmembrane region" description="Helical" evidence="6">
    <location>
        <begin position="310"/>
        <end position="335"/>
    </location>
</feature>
<dbReference type="EMBL" id="JAPAAF010000002">
    <property type="protein sequence ID" value="MCW0481659.1"/>
    <property type="molecule type" value="Genomic_DNA"/>
</dbReference>
<sequence>MEKNPDSIEISGTAKQTAAIMAGKIIALVATFAMPLFLTRFLSKSEFGLYSQFYILINFLTIIFSLGVQSNLYYFYPKASEQKQKSLIVHTVILLLIFTLVAIGLVNVPLLNKYLVGQGELINYTMFISLGVLFLLPVIIIEPLYVARVDNLTSVFYPPAVVLSRLMFVIGFAVIWQSLNSVMFGIISAGFVCFLFVMFYALRGIEPANIRKYIDIELAVKQFKYSWPFGLALVLNTLALQFDKIICISFLAPAAFATYAIAFYGIPGVEQVYQSLSQVYLIKMAEKHHENKPAEISEIYKSLVTKTYSFSVPAIVLVSLYAERIIVLFFTAKYVDAVPLFRIYILSFLIFMLGAGLILRATDRTILSLKAYFFSSILTIPLTYFLIKYYGIWGGITSAMISIILPKTIQLRYEMKLVESNVFTYFPWRKFLRIAVISITAIFPFALIEYFFDYGNFLVVFFGLVYLLIVSLVEMKYGVFVFDGVSVDKLIRVVTGRLPLKGYIRS</sequence>
<dbReference type="Proteomes" id="UP001163821">
    <property type="component" value="Unassembled WGS sequence"/>
</dbReference>
<dbReference type="GO" id="GO:0005886">
    <property type="term" value="C:plasma membrane"/>
    <property type="evidence" value="ECO:0007669"/>
    <property type="project" value="UniProtKB-SubCell"/>
</dbReference>